<gene>
    <name evidence="1" type="ORF">PG993_009320</name>
</gene>
<dbReference type="EMBL" id="JAQQWK010000009">
    <property type="protein sequence ID" value="KAK8034325.1"/>
    <property type="molecule type" value="Genomic_DNA"/>
</dbReference>
<protein>
    <submittedName>
        <fullName evidence="1">Uncharacterized protein</fullName>
    </submittedName>
</protein>
<evidence type="ECO:0000313" key="2">
    <source>
        <dbReference type="Proteomes" id="UP001444661"/>
    </source>
</evidence>
<reference evidence="1 2" key="1">
    <citation type="submission" date="2023-01" db="EMBL/GenBank/DDBJ databases">
        <title>Analysis of 21 Apiospora genomes using comparative genomics revels a genus with tremendous synthesis potential of carbohydrate active enzymes and secondary metabolites.</title>
        <authorList>
            <person name="Sorensen T."/>
        </authorList>
    </citation>
    <scope>NUCLEOTIDE SEQUENCE [LARGE SCALE GENOMIC DNA]</scope>
    <source>
        <strain evidence="1 2">CBS 33761</strain>
    </source>
</reference>
<accession>A0ABR1SKT1</accession>
<keyword evidence="2" id="KW-1185">Reference proteome</keyword>
<comment type="caution">
    <text evidence="1">The sequence shown here is derived from an EMBL/GenBank/DDBJ whole genome shotgun (WGS) entry which is preliminary data.</text>
</comment>
<evidence type="ECO:0000313" key="1">
    <source>
        <dbReference type="EMBL" id="KAK8034325.1"/>
    </source>
</evidence>
<organism evidence="1 2">
    <name type="scientific">Apiospora rasikravindrae</name>
    <dbReference type="NCBI Taxonomy" id="990691"/>
    <lineage>
        <taxon>Eukaryota</taxon>
        <taxon>Fungi</taxon>
        <taxon>Dikarya</taxon>
        <taxon>Ascomycota</taxon>
        <taxon>Pezizomycotina</taxon>
        <taxon>Sordariomycetes</taxon>
        <taxon>Xylariomycetidae</taxon>
        <taxon>Amphisphaeriales</taxon>
        <taxon>Apiosporaceae</taxon>
        <taxon>Apiospora</taxon>
    </lineage>
</organism>
<name>A0ABR1SKT1_9PEZI</name>
<dbReference type="Proteomes" id="UP001444661">
    <property type="component" value="Unassembled WGS sequence"/>
</dbReference>
<sequence length="144" mass="15098">MKGLEVKWLQERAPVLRECGIVGSETPELLAKEQKLPSSAHPFMTAFTTSAEKTTTSDTAVSQDAANVVTSNSVADGKSEKRPFLPSLPDSEAAVVAELLMGTLCGLIGSKALDRVGQNARGGTHVEGDDAFHAELDVEMTGAA</sequence>
<proteinExistence type="predicted"/>